<dbReference type="Pfam" id="PF05175">
    <property type="entry name" value="MTS"/>
    <property type="match status" value="1"/>
</dbReference>
<dbReference type="Gene3D" id="1.10.8.10">
    <property type="entry name" value="DNA helicase RuvA subunit, C-terminal domain"/>
    <property type="match status" value="1"/>
</dbReference>
<dbReference type="PANTHER" id="PTHR47806">
    <property type="entry name" value="50S RIBOSOMAL PROTEIN L3 GLUTAMINE METHYLTRANSFERASE"/>
    <property type="match status" value="1"/>
</dbReference>
<evidence type="ECO:0000259" key="4">
    <source>
        <dbReference type="Pfam" id="PF05175"/>
    </source>
</evidence>
<dbReference type="InterPro" id="IPR007848">
    <property type="entry name" value="Small_mtfrase_dom"/>
</dbReference>
<dbReference type="InterPro" id="IPR017127">
    <property type="entry name" value="Ribosome_uL3_MTase"/>
</dbReference>
<dbReference type="GO" id="GO:0003676">
    <property type="term" value="F:nucleic acid binding"/>
    <property type="evidence" value="ECO:0007669"/>
    <property type="project" value="InterPro"/>
</dbReference>
<dbReference type="Gene3D" id="3.40.50.150">
    <property type="entry name" value="Vaccinia Virus protein VP39"/>
    <property type="match status" value="1"/>
</dbReference>
<evidence type="ECO:0000256" key="1">
    <source>
        <dbReference type="ARBA" id="ARBA00022603"/>
    </source>
</evidence>
<keyword evidence="3" id="KW-0949">S-adenosyl-L-methionine</keyword>
<accession>A0A1I4B0G3</accession>
<evidence type="ECO:0000256" key="3">
    <source>
        <dbReference type="ARBA" id="ARBA00022691"/>
    </source>
</evidence>
<organism evidence="5 6">
    <name type="scientific">Methylophaga sulfidovorans</name>
    <dbReference type="NCBI Taxonomy" id="45496"/>
    <lineage>
        <taxon>Bacteria</taxon>
        <taxon>Pseudomonadati</taxon>
        <taxon>Pseudomonadota</taxon>
        <taxon>Gammaproteobacteria</taxon>
        <taxon>Thiotrichales</taxon>
        <taxon>Piscirickettsiaceae</taxon>
        <taxon>Methylophaga</taxon>
    </lineage>
</organism>
<dbReference type="PROSITE" id="PS00092">
    <property type="entry name" value="N6_MTASE"/>
    <property type="match status" value="1"/>
</dbReference>
<dbReference type="EMBL" id="FOSH01000016">
    <property type="protein sequence ID" value="SFK61657.1"/>
    <property type="molecule type" value="Genomic_DNA"/>
</dbReference>
<keyword evidence="2 5" id="KW-0808">Transferase</keyword>
<gene>
    <name evidence="5" type="ORF">SAMN04488079_11674</name>
</gene>
<dbReference type="PANTHER" id="PTHR47806:SF1">
    <property type="entry name" value="RIBOSOMAL PROTEIN UL3 GLUTAMINE METHYLTRANSFERASE"/>
    <property type="match status" value="1"/>
</dbReference>
<feature type="domain" description="Methyltransferase small" evidence="4">
    <location>
        <begin position="136"/>
        <end position="225"/>
    </location>
</feature>
<reference evidence="6" key="1">
    <citation type="submission" date="2016-10" db="EMBL/GenBank/DDBJ databases">
        <authorList>
            <person name="Varghese N."/>
            <person name="Submissions S."/>
        </authorList>
    </citation>
    <scope>NUCLEOTIDE SEQUENCE [LARGE SCALE GENOMIC DNA]</scope>
    <source>
        <strain evidence="6">DSM 11578</strain>
    </source>
</reference>
<dbReference type="PIRSF" id="PIRSF037167">
    <property type="entry name" value="Mtase_YfcB_prd"/>
    <property type="match status" value="1"/>
</dbReference>
<dbReference type="STRING" id="45496.SAMN04488079_11674"/>
<dbReference type="RefSeq" id="WP_091715252.1">
    <property type="nucleotide sequence ID" value="NZ_FOSH01000016.1"/>
</dbReference>
<dbReference type="InterPro" id="IPR029063">
    <property type="entry name" value="SAM-dependent_MTases_sf"/>
</dbReference>
<proteinExistence type="predicted"/>
<dbReference type="InterPro" id="IPR002052">
    <property type="entry name" value="DNA_methylase_N6_adenine_CS"/>
</dbReference>
<keyword evidence="5" id="KW-0689">Ribosomal protein</keyword>
<dbReference type="NCBIfam" id="TIGR00536">
    <property type="entry name" value="hemK_fam"/>
    <property type="match status" value="1"/>
</dbReference>
<evidence type="ECO:0000313" key="6">
    <source>
        <dbReference type="Proteomes" id="UP000198924"/>
    </source>
</evidence>
<dbReference type="GO" id="GO:0032259">
    <property type="term" value="P:methylation"/>
    <property type="evidence" value="ECO:0007669"/>
    <property type="project" value="UniProtKB-KW"/>
</dbReference>
<dbReference type="CDD" id="cd02440">
    <property type="entry name" value="AdoMet_MTases"/>
    <property type="match status" value="1"/>
</dbReference>
<sequence length="308" mass="34524">MIDYLAVQSELNTFRDFLRWSTSRFNEAGLFFGHGNEDAFNEASQLLLSVLHLPVNALPEIFLDARLTQDEKRALLIAIEKRVEKRIPLPYLTNEAWFAGLPFFVDERVLIPRSPFAELIETQFQPWLTEPDSVFTILDMCTGSGCIAIALAMAFEQAEVTASDISTDALAVAEINRKKHGLEEHLHLLQSDIWQAFPVDQKFDLIVSNPPYVGADEMASIPEEYRHEPAGALEADDNGLALVEKILLGAAEHMTDQGLLFVEVGNTDLAVDDKWPAIAFTWLELENGGHGIFMLDKAACEQFKQRYG</sequence>
<keyword evidence="6" id="KW-1185">Reference proteome</keyword>
<dbReference type="InterPro" id="IPR004556">
    <property type="entry name" value="HemK-like"/>
</dbReference>
<dbReference type="GO" id="GO:0036009">
    <property type="term" value="F:protein-glutamine N-methyltransferase activity"/>
    <property type="evidence" value="ECO:0007669"/>
    <property type="project" value="InterPro"/>
</dbReference>
<dbReference type="GO" id="GO:0005840">
    <property type="term" value="C:ribosome"/>
    <property type="evidence" value="ECO:0007669"/>
    <property type="project" value="UniProtKB-KW"/>
</dbReference>
<dbReference type="Proteomes" id="UP000198924">
    <property type="component" value="Unassembled WGS sequence"/>
</dbReference>
<protein>
    <submittedName>
        <fullName evidence="5">[LSU ribosomal protein L3P]-glutamine N5-methyltransferase</fullName>
    </submittedName>
</protein>
<evidence type="ECO:0000256" key="2">
    <source>
        <dbReference type="ARBA" id="ARBA00022679"/>
    </source>
</evidence>
<keyword evidence="1 5" id="KW-0489">Methyltransferase</keyword>
<dbReference type="NCBIfam" id="TIGR03533">
    <property type="entry name" value="L3_gln_methyl"/>
    <property type="match status" value="1"/>
</dbReference>
<name>A0A1I4B0G3_9GAMM</name>
<dbReference type="AlphaFoldDB" id="A0A1I4B0G3"/>
<dbReference type="GO" id="GO:0005829">
    <property type="term" value="C:cytosol"/>
    <property type="evidence" value="ECO:0007669"/>
    <property type="project" value="TreeGrafter"/>
</dbReference>
<dbReference type="SUPFAM" id="SSF53335">
    <property type="entry name" value="S-adenosyl-L-methionine-dependent methyltransferases"/>
    <property type="match status" value="1"/>
</dbReference>
<dbReference type="OrthoDB" id="9800643at2"/>
<keyword evidence="5" id="KW-0687">Ribonucleoprotein</keyword>
<evidence type="ECO:0000313" key="5">
    <source>
        <dbReference type="EMBL" id="SFK61657.1"/>
    </source>
</evidence>